<gene>
    <name evidence="2" type="ORF">PPERSA_07812</name>
</gene>
<evidence type="ECO:0000313" key="2">
    <source>
        <dbReference type="EMBL" id="KRW99735.1"/>
    </source>
</evidence>
<dbReference type="EMBL" id="LDAU01000204">
    <property type="protein sequence ID" value="KRW99735.1"/>
    <property type="molecule type" value="Genomic_DNA"/>
</dbReference>
<evidence type="ECO:0000256" key="1">
    <source>
        <dbReference type="SAM" id="Phobius"/>
    </source>
</evidence>
<keyword evidence="3" id="KW-1185">Reference proteome</keyword>
<comment type="caution">
    <text evidence="2">The sequence shown here is derived from an EMBL/GenBank/DDBJ whole genome shotgun (WGS) entry which is preliminary data.</text>
</comment>
<dbReference type="Proteomes" id="UP000054937">
    <property type="component" value="Unassembled WGS sequence"/>
</dbReference>
<evidence type="ECO:0008006" key="4">
    <source>
        <dbReference type="Google" id="ProtNLM"/>
    </source>
</evidence>
<keyword evidence="1" id="KW-0812">Transmembrane</keyword>
<keyword evidence="1" id="KW-0472">Membrane</keyword>
<accession>A0A0V0QCB1</accession>
<reference evidence="2 3" key="1">
    <citation type="journal article" date="2015" name="Sci. Rep.">
        <title>Genome of the facultative scuticociliatosis pathogen Pseudocohnilembus persalinus provides insight into its virulence through horizontal gene transfer.</title>
        <authorList>
            <person name="Xiong J."/>
            <person name="Wang G."/>
            <person name="Cheng J."/>
            <person name="Tian M."/>
            <person name="Pan X."/>
            <person name="Warren A."/>
            <person name="Jiang C."/>
            <person name="Yuan D."/>
            <person name="Miao W."/>
        </authorList>
    </citation>
    <scope>NUCLEOTIDE SEQUENCE [LARGE SCALE GENOMIC DNA]</scope>
    <source>
        <strain evidence="2">36N120E</strain>
    </source>
</reference>
<protein>
    <recommendedName>
        <fullName evidence="4">Transmembrane protein</fullName>
    </recommendedName>
</protein>
<sequence length="130" mass="16155">MKQQFRLKSRCQIQTYRKQIIIDIDELGYKNFYLFLLSPIQLQRVLALQLQKILQILQIFYCWQIWVVNFNFYQFVNYLIKRGIQYLFARLIISFIFIEFLILAYQYVEPFIQHHWLLFEFIKSSFDFLS</sequence>
<organism evidence="2 3">
    <name type="scientific">Pseudocohnilembus persalinus</name>
    <name type="common">Ciliate</name>
    <dbReference type="NCBI Taxonomy" id="266149"/>
    <lineage>
        <taxon>Eukaryota</taxon>
        <taxon>Sar</taxon>
        <taxon>Alveolata</taxon>
        <taxon>Ciliophora</taxon>
        <taxon>Intramacronucleata</taxon>
        <taxon>Oligohymenophorea</taxon>
        <taxon>Scuticociliatia</taxon>
        <taxon>Philasterida</taxon>
        <taxon>Pseudocohnilembidae</taxon>
        <taxon>Pseudocohnilembus</taxon>
    </lineage>
</organism>
<evidence type="ECO:0000313" key="3">
    <source>
        <dbReference type="Proteomes" id="UP000054937"/>
    </source>
</evidence>
<dbReference type="InParanoid" id="A0A0V0QCB1"/>
<dbReference type="AlphaFoldDB" id="A0A0V0QCB1"/>
<name>A0A0V0QCB1_PSEPJ</name>
<feature type="transmembrane region" description="Helical" evidence="1">
    <location>
        <begin position="87"/>
        <end position="108"/>
    </location>
</feature>
<keyword evidence="1" id="KW-1133">Transmembrane helix</keyword>
<proteinExistence type="predicted"/>